<keyword evidence="6" id="KW-0460">Magnesium</keyword>
<evidence type="ECO:0000256" key="3">
    <source>
        <dbReference type="ARBA" id="ARBA00022723"/>
    </source>
</evidence>
<dbReference type="Proteomes" id="UP000006048">
    <property type="component" value="Chromosome"/>
</dbReference>
<dbReference type="HOGENOM" id="CLU_015869_1_1_12"/>
<keyword evidence="3" id="KW-0479">Metal-binding</keyword>
<protein>
    <submittedName>
        <fullName evidence="7">FolC bifunctional protein</fullName>
    </submittedName>
</protein>
<comment type="similarity">
    <text evidence="1">Belongs to the folylpolyglutamate synthase family.</text>
</comment>
<evidence type="ECO:0000256" key="4">
    <source>
        <dbReference type="ARBA" id="ARBA00022741"/>
    </source>
</evidence>
<dbReference type="EMBL" id="CP002959">
    <property type="protein sequence ID" value="AFM12500.1"/>
    <property type="molecule type" value="Genomic_DNA"/>
</dbReference>
<dbReference type="STRING" id="869212.Turpa_1853"/>
<evidence type="ECO:0000256" key="6">
    <source>
        <dbReference type="ARBA" id="ARBA00022842"/>
    </source>
</evidence>
<evidence type="ECO:0000256" key="1">
    <source>
        <dbReference type="ARBA" id="ARBA00008276"/>
    </source>
</evidence>
<dbReference type="KEGG" id="tpx:Turpa_1853"/>
<dbReference type="RefSeq" id="WP_014803009.1">
    <property type="nucleotide sequence ID" value="NC_018020.1"/>
</dbReference>
<dbReference type="GO" id="GO:0008841">
    <property type="term" value="F:dihydrofolate synthase activity"/>
    <property type="evidence" value="ECO:0007669"/>
    <property type="project" value="TreeGrafter"/>
</dbReference>
<proteinExistence type="inferred from homology"/>
<keyword evidence="8" id="KW-1185">Reference proteome</keyword>
<evidence type="ECO:0000313" key="7">
    <source>
        <dbReference type="EMBL" id="AFM12500.1"/>
    </source>
</evidence>
<keyword evidence="2" id="KW-0436">Ligase</keyword>
<dbReference type="Gene3D" id="3.90.190.20">
    <property type="entry name" value="Mur ligase, C-terminal domain"/>
    <property type="match status" value="1"/>
</dbReference>
<gene>
    <name evidence="7" type="ordered locus">Turpa_1853</name>
</gene>
<dbReference type="GO" id="GO:0005524">
    <property type="term" value="F:ATP binding"/>
    <property type="evidence" value="ECO:0007669"/>
    <property type="project" value="UniProtKB-KW"/>
</dbReference>
<dbReference type="GO" id="GO:0004326">
    <property type="term" value="F:tetrahydrofolylpolyglutamate synthase activity"/>
    <property type="evidence" value="ECO:0007669"/>
    <property type="project" value="InterPro"/>
</dbReference>
<dbReference type="PANTHER" id="PTHR11136">
    <property type="entry name" value="FOLYLPOLYGLUTAMATE SYNTHASE-RELATED"/>
    <property type="match status" value="1"/>
</dbReference>
<organism evidence="7 8">
    <name type="scientific">Turneriella parva (strain ATCC BAA-1111 / DSM 21527 / NCTC 11395 / H)</name>
    <name type="common">Leptospira parva</name>
    <dbReference type="NCBI Taxonomy" id="869212"/>
    <lineage>
        <taxon>Bacteria</taxon>
        <taxon>Pseudomonadati</taxon>
        <taxon>Spirochaetota</taxon>
        <taxon>Spirochaetia</taxon>
        <taxon>Leptospirales</taxon>
        <taxon>Leptospiraceae</taxon>
        <taxon>Turneriella</taxon>
    </lineage>
</organism>
<keyword evidence="5" id="KW-0067">ATP-binding</keyword>
<evidence type="ECO:0000313" key="8">
    <source>
        <dbReference type="Proteomes" id="UP000006048"/>
    </source>
</evidence>
<dbReference type="SUPFAM" id="SSF53623">
    <property type="entry name" value="MurD-like peptide ligases, catalytic domain"/>
    <property type="match status" value="1"/>
</dbReference>
<dbReference type="PATRIC" id="fig|869212.3.peg.1854"/>
<reference evidence="7 8" key="1">
    <citation type="submission" date="2012-06" db="EMBL/GenBank/DDBJ databases">
        <title>The complete chromosome of genome of Turneriella parva DSM 21527.</title>
        <authorList>
            <consortium name="US DOE Joint Genome Institute (JGI-PGF)"/>
            <person name="Lucas S."/>
            <person name="Han J."/>
            <person name="Lapidus A."/>
            <person name="Bruce D."/>
            <person name="Goodwin L."/>
            <person name="Pitluck S."/>
            <person name="Peters L."/>
            <person name="Kyrpides N."/>
            <person name="Mavromatis K."/>
            <person name="Ivanova N."/>
            <person name="Mikhailova N."/>
            <person name="Chertkov O."/>
            <person name="Detter J.C."/>
            <person name="Tapia R."/>
            <person name="Han C."/>
            <person name="Land M."/>
            <person name="Hauser L."/>
            <person name="Markowitz V."/>
            <person name="Cheng J.-F."/>
            <person name="Hugenholtz P."/>
            <person name="Woyke T."/>
            <person name="Wu D."/>
            <person name="Gronow S."/>
            <person name="Wellnitz S."/>
            <person name="Brambilla E."/>
            <person name="Klenk H.-P."/>
            <person name="Eisen J.A."/>
        </authorList>
    </citation>
    <scope>NUCLEOTIDE SEQUENCE [LARGE SCALE GENOMIC DNA]</scope>
    <source>
        <strain evidence="8">ATCC BAA-1111 / DSM 21527 / NCTC 11395 / H</strain>
    </source>
</reference>
<evidence type="ECO:0000256" key="2">
    <source>
        <dbReference type="ARBA" id="ARBA00022598"/>
    </source>
</evidence>
<dbReference type="GO" id="GO:0005829">
    <property type="term" value="C:cytosol"/>
    <property type="evidence" value="ECO:0007669"/>
    <property type="project" value="TreeGrafter"/>
</dbReference>
<dbReference type="PANTHER" id="PTHR11136:SF0">
    <property type="entry name" value="DIHYDROFOLATE SYNTHETASE-RELATED"/>
    <property type="match status" value="1"/>
</dbReference>
<dbReference type="NCBIfam" id="TIGR01499">
    <property type="entry name" value="folC"/>
    <property type="match status" value="1"/>
</dbReference>
<name>I4B5E3_TURPD</name>
<dbReference type="GO" id="GO:0046872">
    <property type="term" value="F:metal ion binding"/>
    <property type="evidence" value="ECO:0007669"/>
    <property type="project" value="UniProtKB-KW"/>
</dbReference>
<dbReference type="InterPro" id="IPR001645">
    <property type="entry name" value="Folylpolyglutamate_synth"/>
</dbReference>
<evidence type="ECO:0000256" key="5">
    <source>
        <dbReference type="ARBA" id="ARBA00022840"/>
    </source>
</evidence>
<dbReference type="AlphaFoldDB" id="I4B5E3"/>
<dbReference type="InterPro" id="IPR036565">
    <property type="entry name" value="Mur-like_cat_sf"/>
</dbReference>
<accession>I4B5E3</accession>
<dbReference type="OrthoDB" id="9809356at2"/>
<keyword evidence="4" id="KW-0547">Nucleotide-binding</keyword>
<dbReference type="Gene3D" id="3.40.1190.10">
    <property type="entry name" value="Mur-like, catalytic domain"/>
    <property type="match status" value="1"/>
</dbReference>
<sequence>MNSRIELPDPAPEEKEILEFFSARNFERSRRFAKGAYDPAILRQHLAARGDPQFSYKTIHVAGTVGKGSTTNYLARGLVSLGKKTGTYLSPHFVSLKERILVNDRPITDGQLAHAWGQLLAAGNLETLSFFDAMTAMAFEIFADERVDYAVIETGLGGRLDSTNNLHSEFSVITRIGLDHQQILGDTIDAIAREKAGIIKPGRRVYTCTQIDAALEVLRSVCADVGSELVVIGDNGSDFTERNRHLAREILTREFSPDAAGIAAITKALEQPVFGRFSILRSEPRIIFDSGHNDAAMQALAEIVNRQPESQYNFFLNTMVERDLAQFFSRLAATLGGKARFFLFSMRSPGYYAAENSPSGIEAHSDEQISAILKDREALHVFAGSMGIYAELRARFGL</sequence>
<dbReference type="SUPFAM" id="SSF53244">
    <property type="entry name" value="MurD-like peptide ligases, peptide-binding domain"/>
    <property type="match status" value="1"/>
</dbReference>
<dbReference type="InterPro" id="IPR036615">
    <property type="entry name" value="Mur_ligase_C_dom_sf"/>
</dbReference>